<proteinExistence type="predicted"/>
<dbReference type="PANTHER" id="PTHR43537">
    <property type="entry name" value="TRANSCRIPTIONAL REGULATOR, GNTR FAMILY"/>
    <property type="match status" value="1"/>
</dbReference>
<dbReference type="SUPFAM" id="SSF46785">
    <property type="entry name" value="Winged helix' DNA-binding domain"/>
    <property type="match status" value="1"/>
</dbReference>
<dbReference type="SUPFAM" id="SSF48008">
    <property type="entry name" value="GntR ligand-binding domain-like"/>
    <property type="match status" value="1"/>
</dbReference>
<dbReference type="InterPro" id="IPR011711">
    <property type="entry name" value="GntR_C"/>
</dbReference>
<evidence type="ECO:0000256" key="2">
    <source>
        <dbReference type="ARBA" id="ARBA00023125"/>
    </source>
</evidence>
<dbReference type="EMBL" id="JACHHN010000001">
    <property type="protein sequence ID" value="MBB5189878.1"/>
    <property type="molecule type" value="Genomic_DNA"/>
</dbReference>
<dbReference type="PANTHER" id="PTHR43537:SF44">
    <property type="entry name" value="GNTR FAMILY REGULATORY PROTEIN"/>
    <property type="match status" value="1"/>
</dbReference>
<protein>
    <submittedName>
        <fullName evidence="5">GntR family galactonate operon transcriptional repressor</fullName>
    </submittedName>
</protein>
<dbReference type="Gene3D" id="1.20.120.530">
    <property type="entry name" value="GntR ligand-binding domain-like"/>
    <property type="match status" value="1"/>
</dbReference>
<keyword evidence="3" id="KW-0804">Transcription</keyword>
<dbReference type="SMART" id="SM00895">
    <property type="entry name" value="FCD"/>
    <property type="match status" value="1"/>
</dbReference>
<evidence type="ECO:0000313" key="6">
    <source>
        <dbReference type="Proteomes" id="UP000543030"/>
    </source>
</evidence>
<dbReference type="PROSITE" id="PS50949">
    <property type="entry name" value="HTH_GNTR"/>
    <property type="match status" value="1"/>
</dbReference>
<dbReference type="Proteomes" id="UP000543030">
    <property type="component" value="Unassembled WGS sequence"/>
</dbReference>
<reference evidence="5 6" key="1">
    <citation type="submission" date="2020-08" db="EMBL/GenBank/DDBJ databases">
        <title>Genomic Encyclopedia of Type Strains, Phase IV (KMG-IV): sequencing the most valuable type-strain genomes for metagenomic binning, comparative biology and taxonomic classification.</title>
        <authorList>
            <person name="Goeker M."/>
        </authorList>
    </citation>
    <scope>NUCLEOTIDE SEQUENCE [LARGE SCALE GENOMIC DNA]</scope>
    <source>
        <strain evidence="5 6">DSM 18233</strain>
    </source>
</reference>
<dbReference type="CDD" id="cd07377">
    <property type="entry name" value="WHTH_GntR"/>
    <property type="match status" value="1"/>
</dbReference>
<evidence type="ECO:0000256" key="1">
    <source>
        <dbReference type="ARBA" id="ARBA00023015"/>
    </source>
</evidence>
<dbReference type="InterPro" id="IPR036390">
    <property type="entry name" value="WH_DNA-bd_sf"/>
</dbReference>
<keyword evidence="6" id="KW-1185">Reference proteome</keyword>
<organism evidence="5 6">
    <name type="scientific">Silvimonas terrae</name>
    <dbReference type="NCBI Taxonomy" id="300266"/>
    <lineage>
        <taxon>Bacteria</taxon>
        <taxon>Pseudomonadati</taxon>
        <taxon>Pseudomonadota</taxon>
        <taxon>Betaproteobacteria</taxon>
        <taxon>Neisseriales</taxon>
        <taxon>Chitinibacteraceae</taxon>
        <taxon>Silvimonas</taxon>
    </lineage>
</organism>
<sequence>MTARKPSVSATLTRQLAARILGGDLAPGEQLPGENELATQYEVSRTTVRNALQVLAAKGLISVQAKRRSTVCEQDQWNCLDQEVITWLGETEISQDTVKQLMVTRLIFEPDMAALAATHASAADLAAIEAAWITMKQAQKQADGALFEKGDLAFHLALLRATHNFFLQSLGNALAAAMMLSFKQTLEHDVSLTALAVEQHQAVLEAIRLRQADTARQRMREILLAAIQKSGELHQADLLATLGQR</sequence>
<name>A0A840RBG4_9NEIS</name>
<comment type="caution">
    <text evidence="5">The sequence shown here is derived from an EMBL/GenBank/DDBJ whole genome shotgun (WGS) entry which is preliminary data.</text>
</comment>
<dbReference type="InterPro" id="IPR036388">
    <property type="entry name" value="WH-like_DNA-bd_sf"/>
</dbReference>
<dbReference type="InterPro" id="IPR000524">
    <property type="entry name" value="Tscrpt_reg_HTH_GntR"/>
</dbReference>
<feature type="domain" description="HTH gntR-type" evidence="4">
    <location>
        <begin position="6"/>
        <end position="74"/>
    </location>
</feature>
<evidence type="ECO:0000313" key="5">
    <source>
        <dbReference type="EMBL" id="MBB5189878.1"/>
    </source>
</evidence>
<dbReference type="GO" id="GO:0003677">
    <property type="term" value="F:DNA binding"/>
    <property type="evidence" value="ECO:0007669"/>
    <property type="project" value="UniProtKB-KW"/>
</dbReference>
<dbReference type="Pfam" id="PF00392">
    <property type="entry name" value="GntR"/>
    <property type="match status" value="1"/>
</dbReference>
<accession>A0A840RBG4</accession>
<keyword evidence="1" id="KW-0805">Transcription regulation</keyword>
<dbReference type="AlphaFoldDB" id="A0A840RBG4"/>
<evidence type="ECO:0000256" key="3">
    <source>
        <dbReference type="ARBA" id="ARBA00023163"/>
    </source>
</evidence>
<dbReference type="InterPro" id="IPR008920">
    <property type="entry name" value="TF_FadR/GntR_C"/>
</dbReference>
<dbReference type="RefSeq" id="WP_184097353.1">
    <property type="nucleotide sequence ID" value="NZ_JACHHN010000001.1"/>
</dbReference>
<gene>
    <name evidence="5" type="ORF">HNQ50_000588</name>
</gene>
<keyword evidence="2" id="KW-0238">DNA-binding</keyword>
<dbReference type="Pfam" id="PF07729">
    <property type="entry name" value="FCD"/>
    <property type="match status" value="1"/>
</dbReference>
<dbReference type="Gene3D" id="1.10.10.10">
    <property type="entry name" value="Winged helix-like DNA-binding domain superfamily/Winged helix DNA-binding domain"/>
    <property type="match status" value="1"/>
</dbReference>
<evidence type="ECO:0000259" key="4">
    <source>
        <dbReference type="PROSITE" id="PS50949"/>
    </source>
</evidence>
<dbReference type="PRINTS" id="PR00035">
    <property type="entry name" value="HTHGNTR"/>
</dbReference>
<dbReference type="SMART" id="SM00345">
    <property type="entry name" value="HTH_GNTR"/>
    <property type="match status" value="1"/>
</dbReference>
<dbReference type="GO" id="GO:0003700">
    <property type="term" value="F:DNA-binding transcription factor activity"/>
    <property type="evidence" value="ECO:0007669"/>
    <property type="project" value="InterPro"/>
</dbReference>